<comment type="caution">
    <text evidence="5">The sequence shown here is derived from an EMBL/GenBank/DDBJ whole genome shotgun (WGS) entry which is preliminary data.</text>
</comment>
<gene>
    <name evidence="5" type="ORF">EJK17_07260</name>
</gene>
<dbReference type="Proteomes" id="UP000288291">
    <property type="component" value="Unassembled WGS sequence"/>
</dbReference>
<reference evidence="5 6" key="1">
    <citation type="submission" date="2018-12" db="EMBL/GenBank/DDBJ databases">
        <authorList>
            <person name="Meng J."/>
        </authorList>
    </citation>
    <scope>NUCLEOTIDE SEQUENCE [LARGE SCALE GENOMIC DNA]</scope>
    <source>
        <strain evidence="5 6">HT111-2</strain>
    </source>
</reference>
<proteinExistence type="predicted"/>
<keyword evidence="2" id="KW-0521">NADP</keyword>
<dbReference type="RefSeq" id="WP_103662155.1">
    <property type="nucleotide sequence ID" value="NZ_ML136886.1"/>
</dbReference>
<evidence type="ECO:0000313" key="6">
    <source>
        <dbReference type="Proteomes" id="UP000288291"/>
    </source>
</evidence>
<dbReference type="PANTHER" id="PTHR38011:SF7">
    <property type="entry name" value="2,5-DIAMINO-6-RIBOSYLAMINO-4(3H)-PYRIMIDINONE 5'-PHOSPHATE REDUCTASE"/>
    <property type="match status" value="1"/>
</dbReference>
<keyword evidence="6" id="KW-1185">Reference proteome</keyword>
<dbReference type="InterPro" id="IPR050765">
    <property type="entry name" value="Riboflavin_Biosynth_HTPR"/>
</dbReference>
<evidence type="ECO:0000256" key="1">
    <source>
        <dbReference type="ARBA" id="ARBA00005104"/>
    </source>
</evidence>
<dbReference type="Gene3D" id="3.40.430.10">
    <property type="entry name" value="Dihydrofolate Reductase, subunit A"/>
    <property type="match status" value="1"/>
</dbReference>
<protein>
    <submittedName>
        <fullName evidence="5">Deaminase</fullName>
    </submittedName>
</protein>
<evidence type="ECO:0000313" key="5">
    <source>
        <dbReference type="EMBL" id="RVU70483.1"/>
    </source>
</evidence>
<dbReference type="InterPro" id="IPR002734">
    <property type="entry name" value="RibDG_C"/>
</dbReference>
<dbReference type="SUPFAM" id="SSF53597">
    <property type="entry name" value="Dihydrofolate reductase-like"/>
    <property type="match status" value="1"/>
</dbReference>
<accession>A0A437SU63</accession>
<evidence type="ECO:0000259" key="4">
    <source>
        <dbReference type="Pfam" id="PF01872"/>
    </source>
</evidence>
<evidence type="ECO:0000256" key="3">
    <source>
        <dbReference type="ARBA" id="ARBA00023002"/>
    </source>
</evidence>
<dbReference type="EMBL" id="RXIA01000018">
    <property type="protein sequence ID" value="RVU70483.1"/>
    <property type="molecule type" value="Genomic_DNA"/>
</dbReference>
<comment type="pathway">
    <text evidence="1">Cofactor biosynthesis; riboflavin biosynthesis.</text>
</comment>
<dbReference type="PANTHER" id="PTHR38011">
    <property type="entry name" value="DIHYDROFOLATE REDUCTASE FAMILY PROTEIN (AFU_ORTHOLOGUE AFUA_8G06820)"/>
    <property type="match status" value="1"/>
</dbReference>
<dbReference type="AlphaFoldDB" id="A0A437SU63"/>
<keyword evidence="3" id="KW-0560">Oxidoreductase</keyword>
<dbReference type="Pfam" id="PF01872">
    <property type="entry name" value="RibD_C"/>
    <property type="match status" value="1"/>
</dbReference>
<sequence>MNKPYIICHMMSSIDGRIDCAMTAQLAGNDAYYASLDALDAPSRTSGRVTAETELSNDEKFVAKNNEPLGHEDFAINKQANSYNIITDTKGTLMWNDDSDNDFPHLVLTSQQASKEYLSYLDEKHISWIATGEKHIDLSRAMEILADKFGVERVAVVGGGHINGGFVKAKLIDEISLVIGPGVDGRSGQPAVFDGLDSDQPVALKLKSVKSFEDGAVWLRYLVK</sequence>
<feature type="domain" description="Bacterial bifunctional deaminase-reductase C-terminal" evidence="4">
    <location>
        <begin position="4"/>
        <end position="216"/>
    </location>
</feature>
<organism evidence="5 6">
    <name type="scientific">Lactobacillus xujianguonis</name>
    <dbReference type="NCBI Taxonomy" id="2495899"/>
    <lineage>
        <taxon>Bacteria</taxon>
        <taxon>Bacillati</taxon>
        <taxon>Bacillota</taxon>
        <taxon>Bacilli</taxon>
        <taxon>Lactobacillales</taxon>
        <taxon>Lactobacillaceae</taxon>
        <taxon>Lactobacillus</taxon>
    </lineage>
</organism>
<dbReference type="InterPro" id="IPR024072">
    <property type="entry name" value="DHFR-like_dom_sf"/>
</dbReference>
<dbReference type="GO" id="GO:0008703">
    <property type="term" value="F:5-amino-6-(5-phosphoribosylamino)uracil reductase activity"/>
    <property type="evidence" value="ECO:0007669"/>
    <property type="project" value="InterPro"/>
</dbReference>
<evidence type="ECO:0000256" key="2">
    <source>
        <dbReference type="ARBA" id="ARBA00022857"/>
    </source>
</evidence>
<dbReference type="GO" id="GO:0009231">
    <property type="term" value="P:riboflavin biosynthetic process"/>
    <property type="evidence" value="ECO:0007669"/>
    <property type="project" value="InterPro"/>
</dbReference>
<name>A0A437SU63_9LACO</name>